<evidence type="ECO:0000313" key="2">
    <source>
        <dbReference type="Proteomes" id="UP001318300"/>
    </source>
</evidence>
<protein>
    <recommendedName>
        <fullName evidence="3">Lipoprotein</fullName>
    </recommendedName>
</protein>
<reference evidence="1 2" key="1">
    <citation type="submission" date="2020-03" db="EMBL/GenBank/DDBJ databases">
        <title>Above-ground endophytic microbial communities from plants in different locations in the United States.</title>
        <authorList>
            <person name="Frank C."/>
        </authorList>
    </citation>
    <scope>NUCLEOTIDE SEQUENCE [LARGE SCALE GENOMIC DNA]</scope>
    <source>
        <strain evidence="1 2">WW7</strain>
    </source>
</reference>
<name>A0ABX0TBN1_9MICO</name>
<dbReference type="RefSeq" id="WP_166781467.1">
    <property type="nucleotide sequence ID" value="NZ_JAAOYO010000005.1"/>
</dbReference>
<organism evidence="1 2">
    <name type="scientific">Curtobacterium salicis</name>
    <dbReference type="NCBI Taxonomy" id="1779862"/>
    <lineage>
        <taxon>Bacteria</taxon>
        <taxon>Bacillati</taxon>
        <taxon>Actinomycetota</taxon>
        <taxon>Actinomycetes</taxon>
        <taxon>Micrococcales</taxon>
        <taxon>Microbacteriaceae</taxon>
        <taxon>Curtobacterium</taxon>
    </lineage>
</organism>
<proteinExistence type="predicted"/>
<comment type="caution">
    <text evidence="1">The sequence shown here is derived from an EMBL/GenBank/DDBJ whole genome shotgun (WGS) entry which is preliminary data.</text>
</comment>
<evidence type="ECO:0000313" key="1">
    <source>
        <dbReference type="EMBL" id="NII42477.1"/>
    </source>
</evidence>
<sequence length="158" mass="16167">MTVVAVLTLTGCTAHDDAPATPHRTSTAVTKHTDVSDSIAVLHRTFAASDALPDDSTAGDDTVVLNSQRRVGTVDGTTYWVAVGQEGGACLIASDGPDSAENWTVCGGNAADGSFVGRGSVVISMLDEHGHQTSLVSDGFTDTGSDALHQIAPNVWAS</sequence>
<dbReference type="Proteomes" id="UP001318300">
    <property type="component" value="Unassembled WGS sequence"/>
</dbReference>
<keyword evidence="2" id="KW-1185">Reference proteome</keyword>
<dbReference type="EMBL" id="JAAOYO010000005">
    <property type="protein sequence ID" value="NII42477.1"/>
    <property type="molecule type" value="Genomic_DNA"/>
</dbReference>
<evidence type="ECO:0008006" key="3">
    <source>
        <dbReference type="Google" id="ProtNLM"/>
    </source>
</evidence>
<gene>
    <name evidence="1" type="ORF">E9228_003146</name>
</gene>
<accession>A0ABX0TBN1</accession>